<dbReference type="Gene3D" id="3.40.50.10480">
    <property type="entry name" value="Probable brix-domain ribosomal biogenesis protein"/>
    <property type="match status" value="1"/>
</dbReference>
<organism evidence="2 3">
    <name type="scientific">Bugula neritina</name>
    <name type="common">Brown bryozoan</name>
    <name type="synonym">Sertularia neritina</name>
    <dbReference type="NCBI Taxonomy" id="10212"/>
    <lineage>
        <taxon>Eukaryota</taxon>
        <taxon>Metazoa</taxon>
        <taxon>Spiralia</taxon>
        <taxon>Lophotrochozoa</taxon>
        <taxon>Bryozoa</taxon>
        <taxon>Gymnolaemata</taxon>
        <taxon>Cheilostomatida</taxon>
        <taxon>Flustrina</taxon>
        <taxon>Buguloidea</taxon>
        <taxon>Bugulidae</taxon>
        <taxon>Bugula</taxon>
    </lineage>
</organism>
<dbReference type="PANTHER" id="PTHR22734:SF2">
    <property type="entry name" value="U3 SMALL NUCLEOLAR RIBONUCLEOPROTEIN PROTEIN IMP4"/>
    <property type="match status" value="1"/>
</dbReference>
<dbReference type="InterPro" id="IPR007109">
    <property type="entry name" value="Brix"/>
</dbReference>
<dbReference type="SMART" id="SM00879">
    <property type="entry name" value="Brix"/>
    <property type="match status" value="1"/>
</dbReference>
<comment type="caution">
    <text evidence="2">The sequence shown here is derived from an EMBL/GenBank/DDBJ whole genome shotgun (WGS) entry which is preliminary data.</text>
</comment>
<gene>
    <name evidence="2" type="ORF">EB796_001480</name>
</gene>
<proteinExistence type="predicted"/>
<evidence type="ECO:0000313" key="2">
    <source>
        <dbReference type="EMBL" id="KAF6040199.1"/>
    </source>
</evidence>
<feature type="domain" description="Brix" evidence="1">
    <location>
        <begin position="84"/>
        <end position="234"/>
    </location>
</feature>
<dbReference type="Proteomes" id="UP000593567">
    <property type="component" value="Unassembled WGS sequence"/>
</dbReference>
<evidence type="ECO:0000259" key="1">
    <source>
        <dbReference type="PROSITE" id="PS50833"/>
    </source>
</evidence>
<dbReference type="AlphaFoldDB" id="A0A7J7KPT4"/>
<dbReference type="SUPFAM" id="SSF52954">
    <property type="entry name" value="Class II aaRS ABD-related"/>
    <property type="match status" value="1"/>
</dbReference>
<dbReference type="GO" id="GO:0006364">
    <property type="term" value="P:rRNA processing"/>
    <property type="evidence" value="ECO:0007669"/>
    <property type="project" value="InterPro"/>
</dbReference>
<dbReference type="OrthoDB" id="10253204at2759"/>
<dbReference type="GO" id="GO:0030515">
    <property type="term" value="F:snoRNA binding"/>
    <property type="evidence" value="ECO:0007669"/>
    <property type="project" value="TreeGrafter"/>
</dbReference>
<dbReference type="PANTHER" id="PTHR22734">
    <property type="entry name" value="U3 SMALL NUCLEOLAR RIBONUCLEOPROTEIN PROTEIN IMP4"/>
    <property type="match status" value="1"/>
</dbReference>
<protein>
    <recommendedName>
        <fullName evidence="1">Brix domain-containing protein</fullName>
    </recommendedName>
</protein>
<reference evidence="2" key="1">
    <citation type="submission" date="2020-06" db="EMBL/GenBank/DDBJ databases">
        <title>Draft genome of Bugula neritina, a colonial animal packing powerful symbionts and potential medicines.</title>
        <authorList>
            <person name="Rayko M."/>
        </authorList>
    </citation>
    <scope>NUCLEOTIDE SEQUENCE [LARGE SCALE GENOMIC DNA]</scope>
    <source>
        <strain evidence="2">Kwan_BN1</strain>
    </source>
</reference>
<keyword evidence="3" id="KW-1185">Reference proteome</keyword>
<dbReference type="GO" id="GO:0034457">
    <property type="term" value="C:Mpp10 complex"/>
    <property type="evidence" value="ECO:0007669"/>
    <property type="project" value="TreeGrafter"/>
</dbReference>
<accession>A0A7J7KPT4</accession>
<dbReference type="GO" id="GO:0042134">
    <property type="term" value="F:rRNA primary transcript binding"/>
    <property type="evidence" value="ECO:0007669"/>
    <property type="project" value="InterPro"/>
</dbReference>
<name>A0A7J7KPT4_BUGNE</name>
<dbReference type="InterPro" id="IPR044281">
    <property type="entry name" value="IMP4/RPF1"/>
</dbReference>
<evidence type="ECO:0000313" key="3">
    <source>
        <dbReference type="Proteomes" id="UP000593567"/>
    </source>
</evidence>
<dbReference type="Pfam" id="PF04427">
    <property type="entry name" value="Brix"/>
    <property type="match status" value="1"/>
</dbReference>
<dbReference type="GO" id="GO:0032040">
    <property type="term" value="C:small-subunit processome"/>
    <property type="evidence" value="ECO:0007669"/>
    <property type="project" value="TreeGrafter"/>
</dbReference>
<dbReference type="PROSITE" id="PS50833">
    <property type="entry name" value="BRIX"/>
    <property type="match status" value="1"/>
</dbReference>
<dbReference type="EMBL" id="VXIV02000165">
    <property type="protein sequence ID" value="KAF6040199.1"/>
    <property type="molecule type" value="Genomic_DNA"/>
</dbReference>
<sequence length="261" mass="30353">MLRRQVRERKEFIYRKSEQARAQKIEATKRKAREDAGLHLEDKFTSQTYEEQEKMKLQLAEGADKELIAGTRDDEYRWAGVEDPKILITTSHSPSSKLKEFAKELKLLFPNSQRINRGDYDIQQLMDACRANGVTDVIVVHERRGVPTQLVVSHLPFGPTAYFTLSNLMDVLKYLFPVPKADSRRVMTFANDKDFISFRHHIYKKVPASKDIELTEVGPRFEMKPYKIVAGTLDSLSTARTEWTVRPYMNTSYKRRFLSND</sequence>